<proteinExistence type="predicted"/>
<dbReference type="Pfam" id="PF00172">
    <property type="entry name" value="Zn_clus"/>
    <property type="match status" value="1"/>
</dbReference>
<reference evidence="9 10" key="1">
    <citation type="submission" date="2018-02" db="EMBL/GenBank/DDBJ databases">
        <title>The genomes of Aspergillus section Nigri reveals drivers in fungal speciation.</title>
        <authorList>
            <consortium name="DOE Joint Genome Institute"/>
            <person name="Vesth T.C."/>
            <person name="Nybo J."/>
            <person name="Theobald S."/>
            <person name="Brandl J."/>
            <person name="Frisvad J.C."/>
            <person name="Nielsen K.F."/>
            <person name="Lyhne E.K."/>
            <person name="Kogle M.E."/>
            <person name="Kuo A."/>
            <person name="Riley R."/>
            <person name="Clum A."/>
            <person name="Nolan M."/>
            <person name="Lipzen A."/>
            <person name="Salamov A."/>
            <person name="Henrissat B."/>
            <person name="Wiebenga A."/>
            <person name="De vries R.P."/>
            <person name="Grigoriev I.V."/>
            <person name="Mortensen U.H."/>
            <person name="Andersen M.R."/>
            <person name="Baker S.E."/>
        </authorList>
    </citation>
    <scope>NUCLEOTIDE SEQUENCE [LARGE SCALE GENOMIC DNA]</scope>
    <source>
        <strain evidence="9 10">CBS 313.89</strain>
    </source>
</reference>
<dbReference type="Gene3D" id="4.10.240.10">
    <property type="entry name" value="Zn(2)-C6 fungal-type DNA-binding domain"/>
    <property type="match status" value="1"/>
</dbReference>
<dbReference type="GO" id="GO:0008270">
    <property type="term" value="F:zinc ion binding"/>
    <property type="evidence" value="ECO:0007669"/>
    <property type="project" value="InterPro"/>
</dbReference>
<organism evidence="9 10">
    <name type="scientific">Aspergillus fijiensis CBS 313.89</name>
    <dbReference type="NCBI Taxonomy" id="1448319"/>
    <lineage>
        <taxon>Eukaryota</taxon>
        <taxon>Fungi</taxon>
        <taxon>Dikarya</taxon>
        <taxon>Ascomycota</taxon>
        <taxon>Pezizomycotina</taxon>
        <taxon>Eurotiomycetes</taxon>
        <taxon>Eurotiomycetidae</taxon>
        <taxon>Eurotiales</taxon>
        <taxon>Aspergillaceae</taxon>
        <taxon>Aspergillus</taxon>
    </lineage>
</organism>
<dbReference type="PROSITE" id="PS50048">
    <property type="entry name" value="ZN2_CY6_FUNGAL_2"/>
    <property type="match status" value="1"/>
</dbReference>
<dbReference type="SMART" id="SM00906">
    <property type="entry name" value="Fungal_trans"/>
    <property type="match status" value="1"/>
</dbReference>
<evidence type="ECO:0000256" key="5">
    <source>
        <dbReference type="ARBA" id="ARBA00023163"/>
    </source>
</evidence>
<dbReference type="EMBL" id="KZ824701">
    <property type="protein sequence ID" value="RAK72174.1"/>
    <property type="molecule type" value="Genomic_DNA"/>
</dbReference>
<gene>
    <name evidence="9" type="ORF">BO72DRAFT_290531</name>
</gene>
<feature type="region of interest" description="Disordered" evidence="7">
    <location>
        <begin position="58"/>
        <end position="100"/>
    </location>
</feature>
<name>A0A8G1RF88_9EURO</name>
<dbReference type="GO" id="GO:0000981">
    <property type="term" value="F:DNA-binding transcription factor activity, RNA polymerase II-specific"/>
    <property type="evidence" value="ECO:0007669"/>
    <property type="project" value="InterPro"/>
</dbReference>
<dbReference type="GO" id="GO:0006351">
    <property type="term" value="P:DNA-templated transcription"/>
    <property type="evidence" value="ECO:0007669"/>
    <property type="project" value="InterPro"/>
</dbReference>
<dbReference type="PANTHER" id="PTHR46910:SF37">
    <property type="entry name" value="ZN(II)2CYS6 TRANSCRIPTION FACTOR (EUROFUNG)"/>
    <property type="match status" value="1"/>
</dbReference>
<keyword evidence="6" id="KW-0539">Nucleus</keyword>
<evidence type="ECO:0000256" key="2">
    <source>
        <dbReference type="ARBA" id="ARBA00022723"/>
    </source>
</evidence>
<evidence type="ECO:0000256" key="4">
    <source>
        <dbReference type="ARBA" id="ARBA00023125"/>
    </source>
</evidence>
<dbReference type="InterPro" id="IPR001138">
    <property type="entry name" value="Zn2Cys6_DnaBD"/>
</dbReference>
<dbReference type="SMART" id="SM00066">
    <property type="entry name" value="GAL4"/>
    <property type="match status" value="1"/>
</dbReference>
<comment type="subcellular location">
    <subcellularLocation>
        <location evidence="1">Nucleus</location>
    </subcellularLocation>
</comment>
<evidence type="ECO:0000256" key="1">
    <source>
        <dbReference type="ARBA" id="ARBA00004123"/>
    </source>
</evidence>
<accession>A0A8G1RF88</accession>
<sequence>MSRQANDSQSRARTRLACDSCFRRKIKCYRDRIPCEWCLQQGLQCTFDRNHRFNQPSSTDDHVLLFPMGGQQQAPEGPANGSTAQVKSPSDSNTQRGSSLRSPVAIDHIMGHVPTHLRASNGLPFFTTESRQWMESRTGQTIDFDRLSLNSPRRQSQYVGGLATTREYFQTHNHPDLPDRSKVLLVFQSFRRFWVHRFFPLLHPDLFHYTMEAAYENKASDASPDPSTARACIFAFMAFMNSWPFGQALPEDNNVQEYGHQAQYLLSESLDGAATIDGIQALLMLSLFRLLHFSAPHSVDLFFQASVRHIFTLGGHLHRHVQKSPTVFNLHCRFLFWLAYLCDRELSLRTGRPPAICDDHCNLTLPDEDELAMEFGYHDHQTPANFNLAFFFPADIRLSFVQSKITRKLYSPQAALASDAELLKTVRELDDGLNEWYRSLQFPNNDQGVVFTQEEIYLRSCLLQLQHQYCIAAIHQMSTGCAAWVADPSSRALGITLSLEVAANASRALLRQFLVMQDALAQEVFWFEIYYVLSGVMNLFCKVLNDPGDSQTLNDVHLLDTIAARFSRAAGSHTYFGYCADVHLMRDFVAELCRLARCAISRRRQ</sequence>
<keyword evidence="10" id="KW-1185">Reference proteome</keyword>
<dbReference type="RefSeq" id="XP_040796186.1">
    <property type="nucleotide sequence ID" value="XM_040940356.1"/>
</dbReference>
<dbReference type="InterPro" id="IPR036864">
    <property type="entry name" value="Zn2-C6_fun-type_DNA-bd_sf"/>
</dbReference>
<dbReference type="Proteomes" id="UP000249789">
    <property type="component" value="Unassembled WGS sequence"/>
</dbReference>
<dbReference type="PANTHER" id="PTHR46910">
    <property type="entry name" value="TRANSCRIPTION FACTOR PDR1"/>
    <property type="match status" value="1"/>
</dbReference>
<dbReference type="VEuPathDB" id="FungiDB:BO72DRAFT_290531"/>
<dbReference type="GeneID" id="63857689"/>
<dbReference type="AlphaFoldDB" id="A0A8G1RF88"/>
<keyword evidence="2" id="KW-0479">Metal-binding</keyword>
<protein>
    <recommendedName>
        <fullName evidence="8">Zn(2)-C6 fungal-type domain-containing protein</fullName>
    </recommendedName>
</protein>
<dbReference type="SUPFAM" id="SSF57701">
    <property type="entry name" value="Zn2/Cys6 DNA-binding domain"/>
    <property type="match status" value="1"/>
</dbReference>
<evidence type="ECO:0000256" key="6">
    <source>
        <dbReference type="ARBA" id="ARBA00023242"/>
    </source>
</evidence>
<evidence type="ECO:0000313" key="10">
    <source>
        <dbReference type="Proteomes" id="UP000249789"/>
    </source>
</evidence>
<dbReference type="CDD" id="cd00067">
    <property type="entry name" value="GAL4"/>
    <property type="match status" value="1"/>
</dbReference>
<evidence type="ECO:0000259" key="8">
    <source>
        <dbReference type="PROSITE" id="PS50048"/>
    </source>
</evidence>
<evidence type="ECO:0000256" key="7">
    <source>
        <dbReference type="SAM" id="MobiDB-lite"/>
    </source>
</evidence>
<dbReference type="InterPro" id="IPR007219">
    <property type="entry name" value="XnlR_reg_dom"/>
</dbReference>
<feature type="domain" description="Zn(2)-C6 fungal-type" evidence="8">
    <location>
        <begin position="17"/>
        <end position="47"/>
    </location>
</feature>
<evidence type="ECO:0000313" key="9">
    <source>
        <dbReference type="EMBL" id="RAK72174.1"/>
    </source>
</evidence>
<feature type="compositionally biased region" description="Polar residues" evidence="7">
    <location>
        <begin position="70"/>
        <end position="100"/>
    </location>
</feature>
<dbReference type="GO" id="GO:0005634">
    <property type="term" value="C:nucleus"/>
    <property type="evidence" value="ECO:0007669"/>
    <property type="project" value="UniProtKB-SubCell"/>
</dbReference>
<dbReference type="Pfam" id="PF04082">
    <property type="entry name" value="Fungal_trans"/>
    <property type="match status" value="1"/>
</dbReference>
<evidence type="ECO:0000256" key="3">
    <source>
        <dbReference type="ARBA" id="ARBA00023015"/>
    </source>
</evidence>
<keyword evidence="4" id="KW-0238">DNA-binding</keyword>
<keyword evidence="5" id="KW-0804">Transcription</keyword>
<dbReference type="GO" id="GO:0003677">
    <property type="term" value="F:DNA binding"/>
    <property type="evidence" value="ECO:0007669"/>
    <property type="project" value="UniProtKB-KW"/>
</dbReference>
<dbReference type="OrthoDB" id="4116913at2759"/>
<keyword evidence="3" id="KW-0805">Transcription regulation</keyword>
<dbReference type="InterPro" id="IPR050987">
    <property type="entry name" value="AtrR-like"/>
</dbReference>
<dbReference type="CDD" id="cd12148">
    <property type="entry name" value="fungal_TF_MHR"/>
    <property type="match status" value="1"/>
</dbReference>